<gene>
    <name evidence="16" type="ORF">DME_LOCUS6823</name>
</gene>
<evidence type="ECO:0000256" key="12">
    <source>
        <dbReference type="PROSITE-ProRule" id="PRU00723"/>
    </source>
</evidence>
<keyword evidence="5 12" id="KW-0479">Metal-binding</keyword>
<evidence type="ECO:0000256" key="2">
    <source>
        <dbReference type="ARBA" id="ARBA00004123"/>
    </source>
</evidence>
<organism evidence="17 19">
    <name type="scientific">Dracunculus medinensis</name>
    <name type="common">Guinea worm</name>
    <dbReference type="NCBI Taxonomy" id="318479"/>
    <lineage>
        <taxon>Eukaryota</taxon>
        <taxon>Metazoa</taxon>
        <taxon>Ecdysozoa</taxon>
        <taxon>Nematoda</taxon>
        <taxon>Chromadorea</taxon>
        <taxon>Rhabditida</taxon>
        <taxon>Spirurina</taxon>
        <taxon>Dracunculoidea</taxon>
        <taxon>Dracunculidae</taxon>
        <taxon>Dracunculus</taxon>
    </lineage>
</organism>
<keyword evidence="11" id="KW-0539">Nucleus</keyword>
<evidence type="ECO:0000256" key="8">
    <source>
        <dbReference type="ARBA" id="ARBA00023015"/>
    </source>
</evidence>
<dbReference type="PROSITE" id="PS50103">
    <property type="entry name" value="ZF_C3H1"/>
    <property type="match status" value="1"/>
</dbReference>
<dbReference type="SMART" id="SM00443">
    <property type="entry name" value="G_patch"/>
    <property type="match status" value="1"/>
</dbReference>
<keyword evidence="10" id="KW-0804">Transcription</keyword>
<dbReference type="GO" id="GO:0005634">
    <property type="term" value="C:nucleus"/>
    <property type="evidence" value="ECO:0007669"/>
    <property type="project" value="UniProtKB-SubCell"/>
</dbReference>
<feature type="zinc finger region" description="C3H1-type" evidence="12">
    <location>
        <begin position="139"/>
        <end position="166"/>
    </location>
</feature>
<dbReference type="InterPro" id="IPR036855">
    <property type="entry name" value="Znf_CCCH_sf"/>
</dbReference>
<evidence type="ECO:0000256" key="5">
    <source>
        <dbReference type="ARBA" id="ARBA00022723"/>
    </source>
</evidence>
<name>A0A0N4U6C2_DRAME</name>
<dbReference type="GO" id="GO:0008270">
    <property type="term" value="F:zinc ion binding"/>
    <property type="evidence" value="ECO:0007669"/>
    <property type="project" value="UniProtKB-KW"/>
</dbReference>
<evidence type="ECO:0000256" key="7">
    <source>
        <dbReference type="ARBA" id="ARBA00022833"/>
    </source>
</evidence>
<feature type="coiled-coil region" evidence="13">
    <location>
        <begin position="10"/>
        <end position="37"/>
    </location>
</feature>
<evidence type="ECO:0000313" key="19">
    <source>
        <dbReference type="WBParaSite" id="DME_0000246301-mRNA-1"/>
    </source>
</evidence>
<dbReference type="Pfam" id="PF18044">
    <property type="entry name" value="zf-CCCH_4"/>
    <property type="match status" value="1"/>
</dbReference>
<dbReference type="Gene3D" id="2.30.30.1190">
    <property type="match status" value="1"/>
</dbReference>
<dbReference type="Proteomes" id="UP000274756">
    <property type="component" value="Unassembled WGS sequence"/>
</dbReference>
<dbReference type="GO" id="GO:0000978">
    <property type="term" value="F:RNA polymerase II cis-regulatory region sequence-specific DNA binding"/>
    <property type="evidence" value="ECO:0007669"/>
    <property type="project" value="TreeGrafter"/>
</dbReference>
<keyword evidence="8" id="KW-0805">Transcription regulation</keyword>
<proteinExistence type="predicted"/>
<keyword evidence="6 12" id="KW-0863">Zinc-finger</keyword>
<dbReference type="InterPro" id="IPR000467">
    <property type="entry name" value="G_patch_dom"/>
</dbReference>
<dbReference type="PANTHER" id="PTHR46297">
    <property type="entry name" value="ZINC FINGER CCCH-TYPE WITH G PATCH DOMAIN-CONTAINING PROTEIN"/>
    <property type="match status" value="1"/>
</dbReference>
<dbReference type="STRING" id="318479.A0A0N4U6C2"/>
<feature type="coiled-coil region" evidence="13">
    <location>
        <begin position="422"/>
        <end position="449"/>
    </location>
</feature>
<evidence type="ECO:0000313" key="16">
    <source>
        <dbReference type="EMBL" id="VDN56850.1"/>
    </source>
</evidence>
<comment type="subcellular location">
    <subcellularLocation>
        <location evidence="2">Nucleus</location>
    </subcellularLocation>
</comment>
<protein>
    <recommendedName>
        <fullName evidence="3">Zinc finger CCCH-type with G patch domain-containing protein</fullName>
    </recommendedName>
</protein>
<reference evidence="19" key="1">
    <citation type="submission" date="2017-02" db="UniProtKB">
        <authorList>
            <consortium name="WormBaseParasite"/>
        </authorList>
    </citation>
    <scope>IDENTIFICATION</scope>
</reference>
<dbReference type="WBParaSite" id="DME_0000246301-mRNA-1">
    <property type="protein sequence ID" value="DME_0000246301-mRNA-1"/>
    <property type="gene ID" value="DME_0000246301"/>
</dbReference>
<dbReference type="InterPro" id="IPR041367">
    <property type="entry name" value="Znf-CCCH_4"/>
</dbReference>
<evidence type="ECO:0000313" key="17">
    <source>
        <dbReference type="Proteomes" id="UP000038040"/>
    </source>
</evidence>
<dbReference type="EMBL" id="UYYG01001157">
    <property type="protein sequence ID" value="VDN56850.1"/>
    <property type="molecule type" value="Genomic_DNA"/>
</dbReference>
<evidence type="ECO:0000256" key="9">
    <source>
        <dbReference type="ARBA" id="ARBA00023125"/>
    </source>
</evidence>
<keyword evidence="9" id="KW-0238">DNA-binding</keyword>
<dbReference type="InterPro" id="IPR000571">
    <property type="entry name" value="Znf_CCCH"/>
</dbReference>
<evidence type="ECO:0000259" key="14">
    <source>
        <dbReference type="PROSITE" id="PS50103"/>
    </source>
</evidence>
<feature type="domain" description="G-patch" evidence="15">
    <location>
        <begin position="278"/>
        <end position="324"/>
    </location>
</feature>
<keyword evidence="7 12" id="KW-0862">Zinc</keyword>
<reference evidence="16 18" key="2">
    <citation type="submission" date="2018-11" db="EMBL/GenBank/DDBJ databases">
        <authorList>
            <consortium name="Pathogen Informatics"/>
        </authorList>
    </citation>
    <scope>NUCLEOTIDE SEQUENCE [LARGE SCALE GENOMIC DNA]</scope>
</reference>
<dbReference type="SMART" id="SM00356">
    <property type="entry name" value="ZnF_C3H1"/>
    <property type="match status" value="1"/>
</dbReference>
<keyword evidence="13" id="KW-0175">Coiled coil</keyword>
<dbReference type="SUPFAM" id="SSF90229">
    <property type="entry name" value="CCCH zinc finger"/>
    <property type="match status" value="1"/>
</dbReference>
<comment type="function">
    <text evidence="1">Transcription repressor.</text>
</comment>
<evidence type="ECO:0000256" key="13">
    <source>
        <dbReference type="SAM" id="Coils"/>
    </source>
</evidence>
<evidence type="ECO:0000256" key="6">
    <source>
        <dbReference type="ARBA" id="ARBA00022771"/>
    </source>
</evidence>
<keyword evidence="18" id="KW-1185">Reference proteome</keyword>
<evidence type="ECO:0000256" key="10">
    <source>
        <dbReference type="ARBA" id="ARBA00023163"/>
    </source>
</evidence>
<dbReference type="GO" id="GO:0001227">
    <property type="term" value="F:DNA-binding transcription repressor activity, RNA polymerase II-specific"/>
    <property type="evidence" value="ECO:0007669"/>
    <property type="project" value="TreeGrafter"/>
</dbReference>
<dbReference type="PROSITE" id="PS50174">
    <property type="entry name" value="G_PATCH"/>
    <property type="match status" value="1"/>
</dbReference>
<dbReference type="Proteomes" id="UP000038040">
    <property type="component" value="Unplaced"/>
</dbReference>
<dbReference type="PANTHER" id="PTHR46297:SF1">
    <property type="entry name" value="ZINC FINGER CCCH-TYPE WITH G PATCH DOMAIN-CONTAINING PROTEIN"/>
    <property type="match status" value="1"/>
</dbReference>
<evidence type="ECO:0000313" key="18">
    <source>
        <dbReference type="Proteomes" id="UP000274756"/>
    </source>
</evidence>
<dbReference type="AlphaFoldDB" id="A0A0N4U6C2"/>
<dbReference type="Pfam" id="PF01585">
    <property type="entry name" value="G-patch"/>
    <property type="match status" value="1"/>
</dbReference>
<feature type="domain" description="C3H1-type" evidence="14">
    <location>
        <begin position="139"/>
        <end position="166"/>
    </location>
</feature>
<dbReference type="CDD" id="cd20384">
    <property type="entry name" value="Tudor_ZGPAT"/>
    <property type="match status" value="1"/>
</dbReference>
<evidence type="ECO:0000259" key="15">
    <source>
        <dbReference type="PROSITE" id="PS50174"/>
    </source>
</evidence>
<evidence type="ECO:0000256" key="11">
    <source>
        <dbReference type="ARBA" id="ARBA00023242"/>
    </source>
</evidence>
<sequence length="460" mass="52111">MDGTTELTTYKQQLDDVDNELMNCDNLERRNELLTARADLVELIDLLSENLDEDTANNAHQLSSFYNESDQSNGNNQSENAFNEECEISADEIIGMNCRAPYKRIVDKAIHLHDAIILELINNGDCSLKVKILYCYPLELAMKPCEYFLNDRCSYGENCKYSHGEEVMFSDLLEYVPPDFSNLVEDSLVLVQVENGLWCSGRVTAVDDENLAVKLLSTGKEVATLRSKVLPLPEFSKDSSLDLEVSEQSSSSSSWQELKGETKGRVTIGDLGDWEKHTRGIGMKLLLKMGYRVGEGLGRNSDGIVHAIQPVIFPKNKSVDICMESKKKVIDGLNQKRDCVKRAIAKKLAESAANNNVFALINKLNPETQKVLDHEDKQLKASSSKCLGIHSLNIDKEIKELKIKERKLHEGIARNMRDRTTAERLKRNLAHCQQEIAKLKKRQQRLANEIDNRRYKKDIF</sequence>
<evidence type="ECO:0000256" key="1">
    <source>
        <dbReference type="ARBA" id="ARBA00004062"/>
    </source>
</evidence>
<dbReference type="OrthoDB" id="10251136at2759"/>
<keyword evidence="4" id="KW-0678">Repressor</keyword>
<evidence type="ECO:0000256" key="3">
    <source>
        <dbReference type="ARBA" id="ARBA00022414"/>
    </source>
</evidence>
<accession>A0A0N4U6C2</accession>
<evidence type="ECO:0000256" key="4">
    <source>
        <dbReference type="ARBA" id="ARBA00022491"/>
    </source>
</evidence>